<evidence type="ECO:0000259" key="6">
    <source>
        <dbReference type="PROSITE" id="PS50850"/>
    </source>
</evidence>
<keyword evidence="3 5" id="KW-1133">Transmembrane helix</keyword>
<evidence type="ECO:0000256" key="5">
    <source>
        <dbReference type="SAM" id="Phobius"/>
    </source>
</evidence>
<evidence type="ECO:0000313" key="8">
    <source>
        <dbReference type="Proteomes" id="UP001367676"/>
    </source>
</evidence>
<evidence type="ECO:0000256" key="3">
    <source>
        <dbReference type="ARBA" id="ARBA00022989"/>
    </source>
</evidence>
<dbReference type="PROSITE" id="PS50850">
    <property type="entry name" value="MFS"/>
    <property type="match status" value="1"/>
</dbReference>
<evidence type="ECO:0000256" key="4">
    <source>
        <dbReference type="ARBA" id="ARBA00023136"/>
    </source>
</evidence>
<dbReference type="SUPFAM" id="SSF103473">
    <property type="entry name" value="MFS general substrate transporter"/>
    <property type="match status" value="1"/>
</dbReference>
<feature type="transmembrane region" description="Helical" evidence="5">
    <location>
        <begin position="418"/>
        <end position="439"/>
    </location>
</feature>
<feature type="transmembrane region" description="Helical" evidence="5">
    <location>
        <begin position="324"/>
        <end position="344"/>
    </location>
</feature>
<dbReference type="GO" id="GO:0022857">
    <property type="term" value="F:transmembrane transporter activity"/>
    <property type="evidence" value="ECO:0007669"/>
    <property type="project" value="InterPro"/>
</dbReference>
<comment type="caution">
    <text evidence="7">The sequence shown here is derived from an EMBL/GenBank/DDBJ whole genome shotgun (WGS) entry which is preliminary data.</text>
</comment>
<dbReference type="InterPro" id="IPR050549">
    <property type="entry name" value="MFS_Trehalose_Transporter"/>
</dbReference>
<feature type="transmembrane region" description="Helical" evidence="5">
    <location>
        <begin position="382"/>
        <end position="406"/>
    </location>
</feature>
<dbReference type="EMBL" id="JBBCAQ010000006">
    <property type="protein sequence ID" value="KAK7603446.1"/>
    <property type="molecule type" value="Genomic_DNA"/>
</dbReference>
<dbReference type="Gene3D" id="1.20.1250.20">
    <property type="entry name" value="MFS general substrate transporter like domains"/>
    <property type="match status" value="1"/>
</dbReference>
<dbReference type="Proteomes" id="UP001367676">
    <property type="component" value="Unassembled WGS sequence"/>
</dbReference>
<comment type="subcellular location">
    <subcellularLocation>
        <location evidence="1">Membrane</location>
        <topology evidence="1">Multi-pass membrane protein</topology>
    </subcellularLocation>
</comment>
<keyword evidence="4 5" id="KW-0472">Membrane</keyword>
<dbReference type="Pfam" id="PF00083">
    <property type="entry name" value="Sugar_tr"/>
    <property type="match status" value="1"/>
</dbReference>
<dbReference type="InterPro" id="IPR005828">
    <property type="entry name" value="MFS_sugar_transport-like"/>
</dbReference>
<sequence>METAESATGCLAGTDTCHREDIFAASSSIIVMFCGSIQYSVIVVINGSLTDPKNHVDIFTITKNEASWYGGIIHLVHLFGSLIAGLVQDSFGRKTCMLLGNVPQIIGWIILIYAKSSHHLYISSILMGLGASFSEIPVLAYISETISVELRGRLFSLTKIGYGIGALFVFFCNIYLHWRTLASICILAPIFSIGYLLMLPETPMWLLSRGREEDALKSLQWLRGWVPPSIVRSEFEKSQRYINESKKLRKDTSSYLPVSLDEGDTKKSKNEVWQNIKILSKKEFLQPYKLVSVLFLVSYILSLRVVKPYLLIILRKFDFHSPKILAISSFAQIIGAVTMAATVNRFGKKNLMFYSFNISAACLAIISLYGLLFTKYGFRADWLLYGVCLTIFYLTGLTIGGLPGFICGEIYPQQIRGLACGVSLSTAHAMLFILVKLYLGLESLLGISSLFLIYAAVGVIGTVYLQYQLPETENKSLEEIGRTFKNKDTEKDQAVVLTSLINGSSEKLRIQ</sequence>
<dbReference type="InterPro" id="IPR020846">
    <property type="entry name" value="MFS_dom"/>
</dbReference>
<feature type="transmembrane region" description="Helical" evidence="5">
    <location>
        <begin position="154"/>
        <end position="175"/>
    </location>
</feature>
<organism evidence="7 8">
    <name type="scientific">Parthenolecanium corni</name>
    <dbReference type="NCBI Taxonomy" id="536013"/>
    <lineage>
        <taxon>Eukaryota</taxon>
        <taxon>Metazoa</taxon>
        <taxon>Ecdysozoa</taxon>
        <taxon>Arthropoda</taxon>
        <taxon>Hexapoda</taxon>
        <taxon>Insecta</taxon>
        <taxon>Pterygota</taxon>
        <taxon>Neoptera</taxon>
        <taxon>Paraneoptera</taxon>
        <taxon>Hemiptera</taxon>
        <taxon>Sternorrhyncha</taxon>
        <taxon>Coccoidea</taxon>
        <taxon>Coccidae</taxon>
        <taxon>Parthenolecanium</taxon>
    </lineage>
</organism>
<accession>A0AAN9TSJ3</accession>
<evidence type="ECO:0000256" key="2">
    <source>
        <dbReference type="ARBA" id="ARBA00022692"/>
    </source>
</evidence>
<keyword evidence="8" id="KW-1185">Reference proteome</keyword>
<name>A0AAN9TSJ3_9HEMI</name>
<dbReference type="AlphaFoldDB" id="A0AAN9TSJ3"/>
<feature type="transmembrane region" description="Helical" evidence="5">
    <location>
        <begin position="290"/>
        <end position="312"/>
    </location>
</feature>
<dbReference type="PANTHER" id="PTHR48021">
    <property type="match status" value="1"/>
</dbReference>
<feature type="transmembrane region" description="Helical" evidence="5">
    <location>
        <begin position="181"/>
        <end position="199"/>
    </location>
</feature>
<dbReference type="InterPro" id="IPR036259">
    <property type="entry name" value="MFS_trans_sf"/>
</dbReference>
<keyword evidence="2 5" id="KW-0812">Transmembrane</keyword>
<feature type="transmembrane region" description="Helical" evidence="5">
    <location>
        <begin position="120"/>
        <end position="142"/>
    </location>
</feature>
<dbReference type="GO" id="GO:0016020">
    <property type="term" value="C:membrane"/>
    <property type="evidence" value="ECO:0007669"/>
    <property type="project" value="UniProtKB-SubCell"/>
</dbReference>
<feature type="transmembrane region" description="Helical" evidence="5">
    <location>
        <begin position="445"/>
        <end position="465"/>
    </location>
</feature>
<feature type="transmembrane region" description="Helical" evidence="5">
    <location>
        <begin position="68"/>
        <end position="87"/>
    </location>
</feature>
<evidence type="ECO:0000313" key="7">
    <source>
        <dbReference type="EMBL" id="KAK7603446.1"/>
    </source>
</evidence>
<gene>
    <name evidence="7" type="ORF">V9T40_003445</name>
</gene>
<feature type="domain" description="Major facilitator superfamily (MFS) profile" evidence="6">
    <location>
        <begin position="24"/>
        <end position="473"/>
    </location>
</feature>
<evidence type="ECO:0000256" key="1">
    <source>
        <dbReference type="ARBA" id="ARBA00004141"/>
    </source>
</evidence>
<feature type="transmembrane region" description="Helical" evidence="5">
    <location>
        <begin position="29"/>
        <end position="48"/>
    </location>
</feature>
<reference evidence="7 8" key="1">
    <citation type="submission" date="2024-03" db="EMBL/GenBank/DDBJ databases">
        <title>Adaptation during the transition from Ophiocordyceps entomopathogen to insect associate is accompanied by gene loss and intensified selection.</title>
        <authorList>
            <person name="Ward C.M."/>
            <person name="Onetto C.A."/>
            <person name="Borneman A.R."/>
        </authorList>
    </citation>
    <scope>NUCLEOTIDE SEQUENCE [LARGE SCALE GENOMIC DNA]</scope>
    <source>
        <strain evidence="7">AWRI1</strain>
        <tissue evidence="7">Single Adult Female</tissue>
    </source>
</reference>
<feature type="transmembrane region" description="Helical" evidence="5">
    <location>
        <begin position="351"/>
        <end position="370"/>
    </location>
</feature>
<dbReference type="PANTHER" id="PTHR48021:SF39">
    <property type="entry name" value="MAJOR FACILITATOR SUPERFAMILY (MFS) PROFILE DOMAIN-CONTAINING PROTEIN"/>
    <property type="match status" value="1"/>
</dbReference>
<proteinExistence type="predicted"/>
<protein>
    <recommendedName>
        <fullName evidence="6">Major facilitator superfamily (MFS) profile domain-containing protein</fullName>
    </recommendedName>
</protein>